<sequence length="138" mass="16285">MDPEKNLVSITGKFEANLLLKAVSETGKFAEIMWPDGHKNHRSHHEEEEVHRCEEYAPPEFNNRMCRDYYCSDHRQMGMFRNTVPEAAGFHHHIPQNTPGNHYRRRPWAFKEPTIGGGYWPRRNRYDSYNYEGGCSVM</sequence>
<comment type="caution">
    <text evidence="1">The sequence shown here is derived from an EMBL/GenBank/DDBJ whole genome shotgun (WGS) entry which is preliminary data.</text>
</comment>
<evidence type="ECO:0000313" key="2">
    <source>
        <dbReference type="Proteomes" id="UP000015453"/>
    </source>
</evidence>
<keyword evidence="2" id="KW-1185">Reference proteome</keyword>
<gene>
    <name evidence="1" type="ORF">M569_05457</name>
</gene>
<dbReference type="AlphaFoldDB" id="S8CWI1"/>
<evidence type="ECO:0000313" key="1">
    <source>
        <dbReference type="EMBL" id="EPS69311.1"/>
    </source>
</evidence>
<name>S8CWI1_9LAMI</name>
<dbReference type="Proteomes" id="UP000015453">
    <property type="component" value="Unassembled WGS sequence"/>
</dbReference>
<organism evidence="1 2">
    <name type="scientific">Genlisea aurea</name>
    <dbReference type="NCBI Taxonomy" id="192259"/>
    <lineage>
        <taxon>Eukaryota</taxon>
        <taxon>Viridiplantae</taxon>
        <taxon>Streptophyta</taxon>
        <taxon>Embryophyta</taxon>
        <taxon>Tracheophyta</taxon>
        <taxon>Spermatophyta</taxon>
        <taxon>Magnoliopsida</taxon>
        <taxon>eudicotyledons</taxon>
        <taxon>Gunneridae</taxon>
        <taxon>Pentapetalae</taxon>
        <taxon>asterids</taxon>
        <taxon>lamiids</taxon>
        <taxon>Lamiales</taxon>
        <taxon>Lentibulariaceae</taxon>
        <taxon>Genlisea</taxon>
    </lineage>
</organism>
<dbReference type="EMBL" id="AUSU01002183">
    <property type="protein sequence ID" value="EPS69311.1"/>
    <property type="molecule type" value="Genomic_DNA"/>
</dbReference>
<accession>S8CWI1</accession>
<proteinExistence type="predicted"/>
<reference evidence="1 2" key="1">
    <citation type="journal article" date="2013" name="BMC Genomics">
        <title>The miniature genome of a carnivorous plant Genlisea aurea contains a low number of genes and short non-coding sequences.</title>
        <authorList>
            <person name="Leushkin E.V."/>
            <person name="Sutormin R.A."/>
            <person name="Nabieva E.R."/>
            <person name="Penin A.A."/>
            <person name="Kondrashov A.S."/>
            <person name="Logacheva M.D."/>
        </authorList>
    </citation>
    <scope>NUCLEOTIDE SEQUENCE [LARGE SCALE GENOMIC DNA]</scope>
</reference>
<protein>
    <submittedName>
        <fullName evidence="1">Uncharacterized protein</fullName>
    </submittedName>
</protein>